<gene>
    <name evidence="2" type="ORF">KIW84_064883</name>
</gene>
<dbReference type="InterPro" id="IPR008896">
    <property type="entry name" value="TIC214"/>
</dbReference>
<dbReference type="AlphaFoldDB" id="A0A9D4WCU1"/>
<dbReference type="EMBL" id="JAMSHJ010000006">
    <property type="protein sequence ID" value="KAI5399716.1"/>
    <property type="molecule type" value="Genomic_DNA"/>
</dbReference>
<name>A0A9D4WCU1_PEA</name>
<dbReference type="GO" id="GO:0016020">
    <property type="term" value="C:membrane"/>
    <property type="evidence" value="ECO:0007669"/>
    <property type="project" value="UniProtKB-SubCell"/>
</dbReference>
<dbReference type="Pfam" id="PF05758">
    <property type="entry name" value="Ycf1"/>
    <property type="match status" value="1"/>
</dbReference>
<dbReference type="Gramene" id="Psat06G0488300-T2">
    <property type="protein sequence ID" value="KAI5399716.1"/>
    <property type="gene ID" value="KIW84_064883"/>
</dbReference>
<evidence type="ECO:0000256" key="1">
    <source>
        <dbReference type="ARBA" id="ARBA00004141"/>
    </source>
</evidence>
<feature type="non-terminal residue" evidence="2">
    <location>
        <position position="196"/>
    </location>
</feature>
<dbReference type="Proteomes" id="UP001058974">
    <property type="component" value="Chromosome 6"/>
</dbReference>
<reference evidence="2 3" key="1">
    <citation type="journal article" date="2022" name="Nat. Genet.">
        <title>Improved pea reference genome and pan-genome highlight genomic features and evolutionary characteristics.</title>
        <authorList>
            <person name="Yang T."/>
            <person name="Liu R."/>
            <person name="Luo Y."/>
            <person name="Hu S."/>
            <person name="Wang D."/>
            <person name="Wang C."/>
            <person name="Pandey M.K."/>
            <person name="Ge S."/>
            <person name="Xu Q."/>
            <person name="Li N."/>
            <person name="Li G."/>
            <person name="Huang Y."/>
            <person name="Saxena R.K."/>
            <person name="Ji Y."/>
            <person name="Li M."/>
            <person name="Yan X."/>
            <person name="He Y."/>
            <person name="Liu Y."/>
            <person name="Wang X."/>
            <person name="Xiang C."/>
            <person name="Varshney R.K."/>
            <person name="Ding H."/>
            <person name="Gao S."/>
            <person name="Zong X."/>
        </authorList>
    </citation>
    <scope>NUCLEOTIDE SEQUENCE [LARGE SCALE GENOMIC DNA]</scope>
    <source>
        <strain evidence="2 3">cv. Zhongwan 6</strain>
    </source>
</reference>
<sequence length="196" mass="22823">QNNVSLRLFITNETDTTNSILVNKIHGLLISNNSNSPEFDQKIDQFDRKLLLTKIEFFVKLISKFSEKSVSSLDFDALHLFPEHEQGKMYSEEEKKIFFFDAIQTTHTNDTIFTTSLSSEINEIRKEVPRWEYQLIDDIEVGLDPTIHTKDPHICCRLPGEQIVFSCETLFSKTDEAYNRDFSRKHPSIDPSPDFR</sequence>
<proteinExistence type="predicted"/>
<keyword evidence="3" id="KW-1185">Reference proteome</keyword>
<evidence type="ECO:0000313" key="3">
    <source>
        <dbReference type="Proteomes" id="UP001058974"/>
    </source>
</evidence>
<comment type="subcellular location">
    <subcellularLocation>
        <location evidence="1">Membrane</location>
        <topology evidence="1">Multi-pass membrane protein</topology>
    </subcellularLocation>
</comment>
<evidence type="ECO:0000313" key="2">
    <source>
        <dbReference type="EMBL" id="KAI5399716.1"/>
    </source>
</evidence>
<feature type="non-terminal residue" evidence="2">
    <location>
        <position position="1"/>
    </location>
</feature>
<protein>
    <submittedName>
        <fullName evidence="2">Uncharacterized protein</fullName>
    </submittedName>
</protein>
<accession>A0A9D4WCU1</accession>
<organism evidence="2 3">
    <name type="scientific">Pisum sativum</name>
    <name type="common">Garden pea</name>
    <name type="synonym">Lathyrus oleraceus</name>
    <dbReference type="NCBI Taxonomy" id="3888"/>
    <lineage>
        <taxon>Eukaryota</taxon>
        <taxon>Viridiplantae</taxon>
        <taxon>Streptophyta</taxon>
        <taxon>Embryophyta</taxon>
        <taxon>Tracheophyta</taxon>
        <taxon>Spermatophyta</taxon>
        <taxon>Magnoliopsida</taxon>
        <taxon>eudicotyledons</taxon>
        <taxon>Gunneridae</taxon>
        <taxon>Pentapetalae</taxon>
        <taxon>rosids</taxon>
        <taxon>fabids</taxon>
        <taxon>Fabales</taxon>
        <taxon>Fabaceae</taxon>
        <taxon>Papilionoideae</taxon>
        <taxon>50 kb inversion clade</taxon>
        <taxon>NPAAA clade</taxon>
        <taxon>Hologalegina</taxon>
        <taxon>IRL clade</taxon>
        <taxon>Fabeae</taxon>
        <taxon>Lathyrus</taxon>
    </lineage>
</organism>
<comment type="caution">
    <text evidence="2">The sequence shown here is derived from an EMBL/GenBank/DDBJ whole genome shotgun (WGS) entry which is preliminary data.</text>
</comment>